<dbReference type="InterPro" id="IPR036291">
    <property type="entry name" value="NAD(P)-bd_dom_sf"/>
</dbReference>
<dbReference type="InterPro" id="IPR016040">
    <property type="entry name" value="NAD(P)-bd_dom"/>
</dbReference>
<dbReference type="InterPro" id="IPR051604">
    <property type="entry name" value="Ergot_Alk_Oxidoreductase"/>
</dbReference>
<name>A0ABW6SDT9_9NOCA</name>
<dbReference type="RefSeq" id="WP_040832173.1">
    <property type="nucleotide sequence ID" value="NZ_JBIAQY010000027.1"/>
</dbReference>
<accession>A0ABW6SDT9</accession>
<dbReference type="SUPFAM" id="SSF51735">
    <property type="entry name" value="NAD(P)-binding Rossmann-fold domains"/>
    <property type="match status" value="1"/>
</dbReference>
<dbReference type="Gene3D" id="3.40.50.720">
    <property type="entry name" value="NAD(P)-binding Rossmann-like Domain"/>
    <property type="match status" value="1"/>
</dbReference>
<dbReference type="EMBL" id="JBIAQY010000027">
    <property type="protein sequence ID" value="MFF3574455.1"/>
    <property type="molecule type" value="Genomic_DNA"/>
</dbReference>
<organism evidence="2 3">
    <name type="scientific">Nocardia jiangxiensis</name>
    <dbReference type="NCBI Taxonomy" id="282685"/>
    <lineage>
        <taxon>Bacteria</taxon>
        <taxon>Bacillati</taxon>
        <taxon>Actinomycetota</taxon>
        <taxon>Actinomycetes</taxon>
        <taxon>Mycobacteriales</taxon>
        <taxon>Nocardiaceae</taxon>
        <taxon>Nocardia</taxon>
    </lineage>
</organism>
<comment type="caution">
    <text evidence="2">The sequence shown here is derived from an EMBL/GenBank/DDBJ whole genome shotgun (WGS) entry which is preliminary data.</text>
</comment>
<evidence type="ECO:0000313" key="2">
    <source>
        <dbReference type="EMBL" id="MFF3574455.1"/>
    </source>
</evidence>
<dbReference type="Pfam" id="PF13460">
    <property type="entry name" value="NAD_binding_10"/>
    <property type="match status" value="1"/>
</dbReference>
<evidence type="ECO:0000259" key="1">
    <source>
        <dbReference type="Pfam" id="PF13460"/>
    </source>
</evidence>
<dbReference type="PANTHER" id="PTHR43162:SF1">
    <property type="entry name" value="PRESTALK A DIFFERENTIATION PROTEIN A"/>
    <property type="match status" value="1"/>
</dbReference>
<feature type="domain" description="NAD(P)-binding" evidence="1">
    <location>
        <begin position="8"/>
        <end position="157"/>
    </location>
</feature>
<keyword evidence="3" id="KW-1185">Reference proteome</keyword>
<dbReference type="PANTHER" id="PTHR43162">
    <property type="match status" value="1"/>
</dbReference>
<reference evidence="2 3" key="1">
    <citation type="submission" date="2024-10" db="EMBL/GenBank/DDBJ databases">
        <title>The Natural Products Discovery Center: Release of the First 8490 Sequenced Strains for Exploring Actinobacteria Biosynthetic Diversity.</title>
        <authorList>
            <person name="Kalkreuter E."/>
            <person name="Kautsar S.A."/>
            <person name="Yang D."/>
            <person name="Bader C.D."/>
            <person name="Teijaro C.N."/>
            <person name="Fluegel L."/>
            <person name="Davis C.M."/>
            <person name="Simpson J.R."/>
            <person name="Lauterbach L."/>
            <person name="Steele A.D."/>
            <person name="Gui C."/>
            <person name="Meng S."/>
            <person name="Li G."/>
            <person name="Viehrig K."/>
            <person name="Ye F."/>
            <person name="Su P."/>
            <person name="Kiefer A.F."/>
            <person name="Nichols A."/>
            <person name="Cepeda A.J."/>
            <person name="Yan W."/>
            <person name="Fan B."/>
            <person name="Jiang Y."/>
            <person name="Adhikari A."/>
            <person name="Zheng C.-J."/>
            <person name="Schuster L."/>
            <person name="Cowan T.M."/>
            <person name="Smanski M.J."/>
            <person name="Chevrette M.G."/>
            <person name="De Carvalho L.P.S."/>
            <person name="Shen B."/>
        </authorList>
    </citation>
    <scope>NUCLEOTIDE SEQUENCE [LARGE SCALE GENOMIC DNA]</scope>
    <source>
        <strain evidence="2 3">NPDC002593</strain>
    </source>
</reference>
<sequence length="298" mass="31792">MIVITTPTGKIGGRVLEIIVAQQDTSGEKVRVIVRDPGRLPEEIRDRVEVVTGSHGDREVLDRAFAGADAVFWLVPSNSPAPSLEAMYTGFTRPAAEAFVAHGVGHVVTVSALGRGTAVAGRAGHVTASLAMGDLIAGTGVAHRALANPAFMDNLLRQVNSIRDQGVFTDTVDPDHRLPTVATRDIGAVGARLLLDRSWTGTGEVPVLGPADLSPNDMAHTMSEVLGRPIRYERQGFEQLRDSLTGHGLPEPIVQGYLDMMRAVNDGLNEGVPRTPENTTPTSFREWCDSVLAPAVRA</sequence>
<evidence type="ECO:0000313" key="3">
    <source>
        <dbReference type="Proteomes" id="UP001601992"/>
    </source>
</evidence>
<protein>
    <submittedName>
        <fullName evidence="2">NAD(P)H-binding protein</fullName>
    </submittedName>
</protein>
<dbReference type="Gene3D" id="3.90.25.10">
    <property type="entry name" value="UDP-galactose 4-epimerase, domain 1"/>
    <property type="match status" value="1"/>
</dbReference>
<proteinExistence type="predicted"/>
<gene>
    <name evidence="2" type="ORF">ACFYXQ_42570</name>
</gene>
<dbReference type="Proteomes" id="UP001601992">
    <property type="component" value="Unassembled WGS sequence"/>
</dbReference>